<feature type="transmembrane region" description="Helical" evidence="13">
    <location>
        <begin position="44"/>
        <end position="60"/>
    </location>
</feature>
<dbReference type="InterPro" id="IPR048254">
    <property type="entry name" value="CDP_ALCOHOL_P_TRANSF_CS"/>
</dbReference>
<dbReference type="PANTHER" id="PTHR14269:SF52">
    <property type="entry name" value="PHOSPHATIDYLGLYCEROPHOSPHATE SYNTHASE-RELATED"/>
    <property type="match status" value="1"/>
</dbReference>
<organism evidence="14 15">
    <name type="scientific">Mumia flava</name>
    <dbReference type="NCBI Taxonomy" id="1348852"/>
    <lineage>
        <taxon>Bacteria</taxon>
        <taxon>Bacillati</taxon>
        <taxon>Actinomycetota</taxon>
        <taxon>Actinomycetes</taxon>
        <taxon>Propionibacteriales</taxon>
        <taxon>Nocardioidaceae</taxon>
        <taxon>Mumia</taxon>
    </lineage>
</organism>
<keyword evidence="3" id="KW-0444">Lipid biosynthesis</keyword>
<keyword evidence="9" id="KW-0594">Phospholipid biosynthesis</keyword>
<keyword evidence="6 13" id="KW-1133">Transmembrane helix</keyword>
<dbReference type="PIRSF" id="PIRSF000847">
    <property type="entry name" value="Phos_ph_gly_syn"/>
    <property type="match status" value="1"/>
</dbReference>
<dbReference type="InterPro" id="IPR000462">
    <property type="entry name" value="CDP-OH_P_trans"/>
</dbReference>
<evidence type="ECO:0000313" key="15">
    <source>
        <dbReference type="Proteomes" id="UP000230842"/>
    </source>
</evidence>
<evidence type="ECO:0000256" key="3">
    <source>
        <dbReference type="ARBA" id="ARBA00022516"/>
    </source>
</evidence>
<feature type="transmembrane region" description="Helical" evidence="13">
    <location>
        <begin position="17"/>
        <end position="37"/>
    </location>
</feature>
<dbReference type="InterPro" id="IPR004570">
    <property type="entry name" value="Phosphatidylglycerol_P_synth"/>
</dbReference>
<evidence type="ECO:0000256" key="7">
    <source>
        <dbReference type="ARBA" id="ARBA00023098"/>
    </source>
</evidence>
<accession>A0A0B2BGR7</accession>
<dbReference type="AlphaFoldDB" id="A0A0B2BGR7"/>
<dbReference type="PANTHER" id="PTHR14269">
    <property type="entry name" value="CDP-DIACYLGLYCEROL--GLYCEROL-3-PHOSPHATE 3-PHOSPHATIDYLTRANSFERASE-RELATED"/>
    <property type="match status" value="1"/>
</dbReference>
<reference evidence="14 15" key="1">
    <citation type="submission" date="2017-11" db="EMBL/GenBank/DDBJ databases">
        <title>Genomic Encyclopedia of Archaeal and Bacterial Type Strains, Phase II (KMG-II): From Individual Species to Whole Genera.</title>
        <authorList>
            <person name="Goeker M."/>
        </authorList>
    </citation>
    <scope>NUCLEOTIDE SEQUENCE [LARGE SCALE GENOMIC DNA]</scope>
    <source>
        <strain evidence="14 15">DSM 27763</strain>
    </source>
</reference>
<evidence type="ECO:0000256" key="6">
    <source>
        <dbReference type="ARBA" id="ARBA00022989"/>
    </source>
</evidence>
<evidence type="ECO:0000256" key="4">
    <source>
        <dbReference type="ARBA" id="ARBA00022679"/>
    </source>
</evidence>
<dbReference type="Pfam" id="PF01066">
    <property type="entry name" value="CDP-OH_P_transf"/>
    <property type="match status" value="1"/>
</dbReference>
<feature type="transmembrane region" description="Helical" evidence="13">
    <location>
        <begin position="141"/>
        <end position="159"/>
    </location>
</feature>
<keyword evidence="4 12" id="KW-0808">Transferase</keyword>
<name>A0A0B2BGR7_9ACTN</name>
<dbReference type="RefSeq" id="WP_039348932.1">
    <property type="nucleotide sequence ID" value="NZ_PGEZ01000001.1"/>
</dbReference>
<evidence type="ECO:0000256" key="9">
    <source>
        <dbReference type="ARBA" id="ARBA00023209"/>
    </source>
</evidence>
<dbReference type="Gene3D" id="1.20.120.1760">
    <property type="match status" value="1"/>
</dbReference>
<comment type="caution">
    <text evidence="14">The sequence shown here is derived from an EMBL/GenBank/DDBJ whole genome shotgun (WGS) entry which is preliminary data.</text>
</comment>
<comment type="similarity">
    <text evidence="2 12">Belongs to the CDP-alcohol phosphatidyltransferase class-I family.</text>
</comment>
<protein>
    <recommendedName>
        <fullName evidence="11">CDP-diacylglycerol--glycerol-3-phosphate 3-phosphatidyltransferase</fullName>
        <ecNumber evidence="11">2.7.8.5</ecNumber>
    </recommendedName>
</protein>
<dbReference type="EC" id="2.7.8.5" evidence="11"/>
<evidence type="ECO:0000256" key="2">
    <source>
        <dbReference type="ARBA" id="ARBA00010441"/>
    </source>
</evidence>
<keyword evidence="7" id="KW-0443">Lipid metabolism</keyword>
<dbReference type="UniPathway" id="UPA00085"/>
<dbReference type="InterPro" id="IPR050324">
    <property type="entry name" value="CDP-alcohol_PTase-I"/>
</dbReference>
<evidence type="ECO:0000256" key="10">
    <source>
        <dbReference type="ARBA" id="ARBA00023264"/>
    </source>
</evidence>
<dbReference type="NCBIfam" id="TIGR00560">
    <property type="entry name" value="pgsA"/>
    <property type="match status" value="1"/>
</dbReference>
<gene>
    <name evidence="14" type="ORF">CLV56_0440</name>
</gene>
<feature type="transmembrane region" description="Helical" evidence="13">
    <location>
        <begin position="92"/>
        <end position="113"/>
    </location>
</feature>
<feature type="transmembrane region" description="Helical" evidence="13">
    <location>
        <begin position="165"/>
        <end position="187"/>
    </location>
</feature>
<dbReference type="GO" id="GO:0008444">
    <property type="term" value="F:CDP-diacylglycerol-glycerol-3-phosphate 3-phosphatidyltransferase activity"/>
    <property type="evidence" value="ECO:0007669"/>
    <property type="project" value="UniProtKB-UniRule"/>
</dbReference>
<proteinExistence type="inferred from homology"/>
<comment type="subcellular location">
    <subcellularLocation>
        <location evidence="1">Membrane</location>
        <topology evidence="1">Multi-pass membrane protein</topology>
    </subcellularLocation>
</comment>
<keyword evidence="5 13" id="KW-0812">Transmembrane</keyword>
<dbReference type="InterPro" id="IPR043130">
    <property type="entry name" value="CDP-OH_PTrfase_TM_dom"/>
</dbReference>
<dbReference type="PROSITE" id="PS00379">
    <property type="entry name" value="CDP_ALCOHOL_P_TRANSF"/>
    <property type="match status" value="1"/>
</dbReference>
<keyword evidence="10" id="KW-1208">Phospholipid metabolism</keyword>
<keyword evidence="15" id="KW-1185">Reference proteome</keyword>
<dbReference type="GO" id="GO:0016020">
    <property type="term" value="C:membrane"/>
    <property type="evidence" value="ECO:0007669"/>
    <property type="project" value="UniProtKB-SubCell"/>
</dbReference>
<evidence type="ECO:0000256" key="12">
    <source>
        <dbReference type="RuleBase" id="RU003750"/>
    </source>
</evidence>
<keyword evidence="8 13" id="KW-0472">Membrane</keyword>
<evidence type="ECO:0000256" key="11">
    <source>
        <dbReference type="NCBIfam" id="TIGR00560"/>
    </source>
</evidence>
<evidence type="ECO:0000256" key="13">
    <source>
        <dbReference type="SAM" id="Phobius"/>
    </source>
</evidence>
<dbReference type="Proteomes" id="UP000230842">
    <property type="component" value="Unassembled WGS sequence"/>
</dbReference>
<dbReference type="GO" id="GO:0046474">
    <property type="term" value="P:glycerophospholipid biosynthetic process"/>
    <property type="evidence" value="ECO:0007669"/>
    <property type="project" value="TreeGrafter"/>
</dbReference>
<dbReference type="OrthoDB" id="9796672at2"/>
<evidence type="ECO:0000256" key="5">
    <source>
        <dbReference type="ARBA" id="ARBA00022692"/>
    </source>
</evidence>
<dbReference type="EMBL" id="PGEZ01000001">
    <property type="protein sequence ID" value="PJJ56236.1"/>
    <property type="molecule type" value="Genomic_DNA"/>
</dbReference>
<evidence type="ECO:0000256" key="1">
    <source>
        <dbReference type="ARBA" id="ARBA00004141"/>
    </source>
</evidence>
<evidence type="ECO:0000256" key="8">
    <source>
        <dbReference type="ARBA" id="ARBA00023136"/>
    </source>
</evidence>
<evidence type="ECO:0000313" key="14">
    <source>
        <dbReference type="EMBL" id="PJJ56236.1"/>
    </source>
</evidence>
<sequence length="213" mass="22858">MDPTTPAASQAPSNYNIANALTVLRICFVPVFGWLLLTEGGESTGYRLGAFVVFVVAMATDRIDGNLARSRGLITDFGKIADPIADKALTGMAFVGLSIIDALPWWVTIVVLAREWGITAMRFAVIRYGVMPASRGGKIKTVLQSVALSMYVFPIEALLPDWMLWIAYLTMAAAVVVTLVTGFDYVAQAVRMVRDSRDAPTTGTSGSSGDRTG</sequence>